<keyword evidence="2" id="KW-0413">Isomerase</keyword>
<dbReference type="GO" id="GO:0016853">
    <property type="term" value="F:isomerase activity"/>
    <property type="evidence" value="ECO:0007669"/>
    <property type="project" value="UniProtKB-KW"/>
</dbReference>
<dbReference type="InterPro" id="IPR013022">
    <property type="entry name" value="Xyl_isomerase-like_TIM-brl"/>
</dbReference>
<gene>
    <name evidence="2" type="ORF">SAMN04488023_107123</name>
</gene>
<sequence length="304" mass="34003">MTNRRTFLQQAGILTTAAILGPSGIMDAFALNAKISKVGIGLFTLREQLTADVKATITKLADIGYNQVETYYGYPGKYEVKGFWGLDTRDFKSLLRDHNLSSPSGHYNTTDFLSTGDDKVIKSHIETAAELGQEYFVIPALPTPIRTAGTLDDYKKMAASFNTAAEWCQKSNLKLAYHNHNFEFKDQGNGATGFQILLQETDPKLVGFELDIFWAVNAGLSPVDMFKKNPGRYKMFHVKDMDKQDKSVFTEVGSGQIDFKTIFSAVETAGVDYIFAEQDIIKKDPYQSITESYQYIKNKLIATK</sequence>
<accession>A0A1H9N9W4</accession>
<keyword evidence="3" id="KW-1185">Reference proteome</keyword>
<evidence type="ECO:0000259" key="1">
    <source>
        <dbReference type="Pfam" id="PF01261"/>
    </source>
</evidence>
<evidence type="ECO:0000313" key="3">
    <source>
        <dbReference type="Proteomes" id="UP000199572"/>
    </source>
</evidence>
<name>A0A1H9N9W4_9SPHI</name>
<dbReference type="InterPro" id="IPR050312">
    <property type="entry name" value="IolE/XylAMocC-like"/>
</dbReference>
<reference evidence="2 3" key="1">
    <citation type="submission" date="2016-10" db="EMBL/GenBank/DDBJ databases">
        <authorList>
            <person name="de Groot N.N."/>
        </authorList>
    </citation>
    <scope>NUCLEOTIDE SEQUENCE [LARGE SCALE GENOMIC DNA]</scope>
    <source>
        <strain evidence="2 3">DSM 18610</strain>
    </source>
</reference>
<proteinExistence type="predicted"/>
<dbReference type="OrthoDB" id="9798407at2"/>
<organism evidence="2 3">
    <name type="scientific">Pedobacter rhizosphaerae</name>
    <dbReference type="NCBI Taxonomy" id="390241"/>
    <lineage>
        <taxon>Bacteria</taxon>
        <taxon>Pseudomonadati</taxon>
        <taxon>Bacteroidota</taxon>
        <taxon>Sphingobacteriia</taxon>
        <taxon>Sphingobacteriales</taxon>
        <taxon>Sphingobacteriaceae</taxon>
        <taxon>Pedobacter</taxon>
    </lineage>
</organism>
<dbReference type="PROSITE" id="PS51318">
    <property type="entry name" value="TAT"/>
    <property type="match status" value="1"/>
</dbReference>
<dbReference type="Pfam" id="PF01261">
    <property type="entry name" value="AP_endonuc_2"/>
    <property type="match status" value="1"/>
</dbReference>
<dbReference type="EMBL" id="FOGG01000007">
    <property type="protein sequence ID" value="SER32734.1"/>
    <property type="molecule type" value="Genomic_DNA"/>
</dbReference>
<feature type="domain" description="Xylose isomerase-like TIM barrel" evidence="1">
    <location>
        <begin position="58"/>
        <end position="277"/>
    </location>
</feature>
<protein>
    <submittedName>
        <fullName evidence="2">Sugar phosphate isomerase/epimerase</fullName>
    </submittedName>
</protein>
<dbReference type="PANTHER" id="PTHR12110:SF41">
    <property type="entry name" value="INOSOSE DEHYDRATASE"/>
    <property type="match status" value="1"/>
</dbReference>
<dbReference type="InterPro" id="IPR006311">
    <property type="entry name" value="TAT_signal"/>
</dbReference>
<dbReference type="SUPFAM" id="SSF51658">
    <property type="entry name" value="Xylose isomerase-like"/>
    <property type="match status" value="1"/>
</dbReference>
<dbReference type="AlphaFoldDB" id="A0A1H9N9W4"/>
<dbReference type="InterPro" id="IPR036237">
    <property type="entry name" value="Xyl_isomerase-like_sf"/>
</dbReference>
<dbReference type="RefSeq" id="WP_090883176.1">
    <property type="nucleotide sequence ID" value="NZ_FOGG01000007.1"/>
</dbReference>
<dbReference type="PANTHER" id="PTHR12110">
    <property type="entry name" value="HYDROXYPYRUVATE ISOMERASE"/>
    <property type="match status" value="1"/>
</dbReference>
<evidence type="ECO:0000313" key="2">
    <source>
        <dbReference type="EMBL" id="SER32734.1"/>
    </source>
</evidence>
<dbReference type="Proteomes" id="UP000199572">
    <property type="component" value="Unassembled WGS sequence"/>
</dbReference>
<dbReference type="STRING" id="390241.SAMN04488023_107123"/>
<dbReference type="Gene3D" id="3.20.20.150">
    <property type="entry name" value="Divalent-metal-dependent TIM barrel enzymes"/>
    <property type="match status" value="1"/>
</dbReference>